<dbReference type="InterPro" id="IPR036397">
    <property type="entry name" value="RNaseH_sf"/>
</dbReference>
<dbReference type="GO" id="GO:0015074">
    <property type="term" value="P:DNA integration"/>
    <property type="evidence" value="ECO:0007669"/>
    <property type="project" value="TreeGrafter"/>
</dbReference>
<sequence length="146" mass="17189">MRWRLTLDKRRGSKTLPEAETQAKVGYGDWWSAVALINHSFLNPGGRITEKYCQQIDEMHQKLRNMCPLTLVNMKEPILLHDNVRPDVAQPTPPDHSPTDYQFFKHLDNFLREKCFDYDDDAKNAFNDEFASRWQKCTNSNGFYFD</sequence>
<dbReference type="Proteomes" id="UP001152888">
    <property type="component" value="Unassembled WGS sequence"/>
</dbReference>
<dbReference type="GO" id="GO:0000014">
    <property type="term" value="F:single-stranded DNA endodeoxyribonuclease activity"/>
    <property type="evidence" value="ECO:0007669"/>
    <property type="project" value="TreeGrafter"/>
</dbReference>
<dbReference type="GO" id="GO:0031297">
    <property type="term" value="P:replication fork processing"/>
    <property type="evidence" value="ECO:0007669"/>
    <property type="project" value="TreeGrafter"/>
</dbReference>
<evidence type="ECO:0000313" key="1">
    <source>
        <dbReference type="EMBL" id="CAH1974316.1"/>
    </source>
</evidence>
<protein>
    <submittedName>
        <fullName evidence="1">Uncharacterized protein</fullName>
    </submittedName>
</protein>
<evidence type="ECO:0000313" key="2">
    <source>
        <dbReference type="Proteomes" id="UP001152888"/>
    </source>
</evidence>
<dbReference type="GO" id="GO:0000729">
    <property type="term" value="P:DNA double-strand break processing"/>
    <property type="evidence" value="ECO:0007669"/>
    <property type="project" value="TreeGrafter"/>
</dbReference>
<organism evidence="1 2">
    <name type="scientific">Acanthoscelides obtectus</name>
    <name type="common">Bean weevil</name>
    <name type="synonym">Bruchus obtectus</name>
    <dbReference type="NCBI Taxonomy" id="200917"/>
    <lineage>
        <taxon>Eukaryota</taxon>
        <taxon>Metazoa</taxon>
        <taxon>Ecdysozoa</taxon>
        <taxon>Arthropoda</taxon>
        <taxon>Hexapoda</taxon>
        <taxon>Insecta</taxon>
        <taxon>Pterygota</taxon>
        <taxon>Neoptera</taxon>
        <taxon>Endopterygota</taxon>
        <taxon>Coleoptera</taxon>
        <taxon>Polyphaga</taxon>
        <taxon>Cucujiformia</taxon>
        <taxon>Chrysomeloidea</taxon>
        <taxon>Chrysomelidae</taxon>
        <taxon>Bruchinae</taxon>
        <taxon>Bruchini</taxon>
        <taxon>Acanthoscelides</taxon>
    </lineage>
</organism>
<dbReference type="GO" id="GO:0035861">
    <property type="term" value="C:site of double-strand break"/>
    <property type="evidence" value="ECO:0007669"/>
    <property type="project" value="TreeGrafter"/>
</dbReference>
<gene>
    <name evidence="1" type="ORF">ACAOBT_LOCUS11002</name>
</gene>
<dbReference type="GO" id="GO:0003697">
    <property type="term" value="F:single-stranded DNA binding"/>
    <property type="evidence" value="ECO:0007669"/>
    <property type="project" value="TreeGrafter"/>
</dbReference>
<dbReference type="GO" id="GO:0003690">
    <property type="term" value="F:double-stranded DNA binding"/>
    <property type="evidence" value="ECO:0007669"/>
    <property type="project" value="TreeGrafter"/>
</dbReference>
<dbReference type="OrthoDB" id="10065579at2759"/>
<keyword evidence="2" id="KW-1185">Reference proteome</keyword>
<dbReference type="GO" id="GO:0046975">
    <property type="term" value="F:histone H3K36 methyltransferase activity"/>
    <property type="evidence" value="ECO:0007669"/>
    <property type="project" value="TreeGrafter"/>
</dbReference>
<dbReference type="GO" id="GO:0006303">
    <property type="term" value="P:double-strand break repair via nonhomologous end joining"/>
    <property type="evidence" value="ECO:0007669"/>
    <property type="project" value="TreeGrafter"/>
</dbReference>
<dbReference type="GO" id="GO:0000793">
    <property type="term" value="C:condensed chromosome"/>
    <property type="evidence" value="ECO:0007669"/>
    <property type="project" value="TreeGrafter"/>
</dbReference>
<accession>A0A9P0KNP3</accession>
<comment type="caution">
    <text evidence="1">The sequence shown here is derived from an EMBL/GenBank/DDBJ whole genome shotgun (WGS) entry which is preliminary data.</text>
</comment>
<dbReference type="PANTHER" id="PTHR46060">
    <property type="entry name" value="MARINER MOS1 TRANSPOSASE-LIKE PROTEIN"/>
    <property type="match status" value="1"/>
</dbReference>
<dbReference type="InterPro" id="IPR052709">
    <property type="entry name" value="Transposase-MT_Hybrid"/>
</dbReference>
<dbReference type="GO" id="GO:0044547">
    <property type="term" value="F:DNA topoisomerase binding"/>
    <property type="evidence" value="ECO:0007669"/>
    <property type="project" value="TreeGrafter"/>
</dbReference>
<dbReference type="EMBL" id="CAKOFQ010006822">
    <property type="protein sequence ID" value="CAH1974316.1"/>
    <property type="molecule type" value="Genomic_DNA"/>
</dbReference>
<dbReference type="Gene3D" id="3.30.420.10">
    <property type="entry name" value="Ribonuclease H-like superfamily/Ribonuclease H"/>
    <property type="match status" value="1"/>
</dbReference>
<dbReference type="GO" id="GO:0005634">
    <property type="term" value="C:nucleus"/>
    <property type="evidence" value="ECO:0007669"/>
    <property type="project" value="TreeGrafter"/>
</dbReference>
<dbReference type="AlphaFoldDB" id="A0A9P0KNP3"/>
<dbReference type="GO" id="GO:0042800">
    <property type="term" value="F:histone H3K4 methyltransferase activity"/>
    <property type="evidence" value="ECO:0007669"/>
    <property type="project" value="TreeGrafter"/>
</dbReference>
<name>A0A9P0KNP3_ACAOB</name>
<proteinExistence type="predicted"/>
<dbReference type="GO" id="GO:0044774">
    <property type="term" value="P:mitotic DNA integrity checkpoint signaling"/>
    <property type="evidence" value="ECO:0007669"/>
    <property type="project" value="TreeGrafter"/>
</dbReference>
<reference evidence="1" key="1">
    <citation type="submission" date="2022-03" db="EMBL/GenBank/DDBJ databases">
        <authorList>
            <person name="Sayadi A."/>
        </authorList>
    </citation>
    <scope>NUCLEOTIDE SEQUENCE</scope>
</reference>
<dbReference type="PANTHER" id="PTHR46060:SF2">
    <property type="entry name" value="HISTONE-LYSINE N-METHYLTRANSFERASE SETMAR"/>
    <property type="match status" value="1"/>
</dbReference>